<proteinExistence type="predicted"/>
<protein>
    <submittedName>
        <fullName evidence="1">Uncharacterized protein</fullName>
    </submittedName>
</protein>
<keyword evidence="1" id="KW-0614">Plasmid</keyword>
<dbReference type="AlphaFoldDB" id="A0A2Z5GBS1"/>
<dbReference type="EMBL" id="CP030844">
    <property type="protein sequence ID" value="AXC16429.1"/>
    <property type="molecule type" value="Genomic_DNA"/>
</dbReference>
<accession>A0A2Z5GBS1</accession>
<dbReference type="KEGG" id="abas:ACPOL_7239"/>
<gene>
    <name evidence="1" type="ORF">ACPOL_7239</name>
</gene>
<dbReference type="Proteomes" id="UP000253606">
    <property type="component" value="Plasmid pACPOL3"/>
</dbReference>
<evidence type="ECO:0000313" key="1">
    <source>
        <dbReference type="EMBL" id="AXC16429.1"/>
    </source>
</evidence>
<reference evidence="1 2" key="1">
    <citation type="journal article" date="2018" name="Front. Microbiol.">
        <title>Hydrolytic Capabilities as a Key to Environmental Success: Chitinolytic and Cellulolytic Acidobacteria From Acidic Sub-arctic Soils and Boreal Peatlands.</title>
        <authorList>
            <person name="Belova S.E."/>
            <person name="Ravin N.V."/>
            <person name="Pankratov T.A."/>
            <person name="Rakitin A.L."/>
            <person name="Ivanova A.A."/>
            <person name="Beletsky A.V."/>
            <person name="Mardanov A.V."/>
            <person name="Sinninghe Damste J.S."/>
            <person name="Dedysh S.N."/>
        </authorList>
    </citation>
    <scope>NUCLEOTIDE SEQUENCE [LARGE SCALE GENOMIC DNA]</scope>
    <source>
        <strain evidence="1 2">SBC82</strain>
        <plasmid evidence="2">pacpol3</plasmid>
    </source>
</reference>
<geneLocation type="plasmid" evidence="2">
    <name>pacpol3</name>
</geneLocation>
<sequence>MPALLLTLWREQHPNGVEQLALDFSGNKSALTERTLF</sequence>
<evidence type="ECO:0000313" key="2">
    <source>
        <dbReference type="Proteomes" id="UP000253606"/>
    </source>
</evidence>
<name>A0A2Z5GBS1_9BACT</name>
<keyword evidence="2" id="KW-1185">Reference proteome</keyword>
<organism evidence="1 2">
    <name type="scientific">Acidisarcina polymorpha</name>
    <dbReference type="NCBI Taxonomy" id="2211140"/>
    <lineage>
        <taxon>Bacteria</taxon>
        <taxon>Pseudomonadati</taxon>
        <taxon>Acidobacteriota</taxon>
        <taxon>Terriglobia</taxon>
        <taxon>Terriglobales</taxon>
        <taxon>Acidobacteriaceae</taxon>
        <taxon>Acidisarcina</taxon>
    </lineage>
</organism>